<dbReference type="PANTHER" id="PTHR11439">
    <property type="entry name" value="GAG-POL-RELATED RETROTRANSPOSON"/>
    <property type="match status" value="1"/>
</dbReference>
<proteinExistence type="predicted"/>
<evidence type="ECO:0000313" key="3">
    <source>
        <dbReference type="Proteomes" id="UP001159364"/>
    </source>
</evidence>
<dbReference type="InterPro" id="IPR043502">
    <property type="entry name" value="DNA/RNA_pol_sf"/>
</dbReference>
<sequence>MDQCLQEFGYTRCTLEHVVYKKQKGENVQIVGIYVDDLIITDSKPEEIRNFKEQMKKTDESQPVDVTLYRSVIGSLRYLVNTRPDLAYSVGVASRFMETPTEIHMAAVKQILRYLKGTLSFGCRYSSDKESYKLMGYADSDLAGDVDDRKSTTGVIFFLGENPITWSSQKQKTVALSSCEVEYVAMTVCLSRHLD</sequence>
<dbReference type="Proteomes" id="UP001159364">
    <property type="component" value="Linkage Group LG12"/>
</dbReference>
<dbReference type="Pfam" id="PF07727">
    <property type="entry name" value="RVT_2"/>
    <property type="match status" value="1"/>
</dbReference>
<evidence type="ECO:0000259" key="1">
    <source>
        <dbReference type="Pfam" id="PF07727"/>
    </source>
</evidence>
<keyword evidence="3" id="KW-1185">Reference proteome</keyword>
<dbReference type="PANTHER" id="PTHR11439:SF515">
    <property type="entry name" value="GAG-POL POLYPROTEIN"/>
    <property type="match status" value="1"/>
</dbReference>
<evidence type="ECO:0000313" key="2">
    <source>
        <dbReference type="EMBL" id="KAJ8748677.1"/>
    </source>
</evidence>
<accession>A0AAV8S920</accession>
<dbReference type="CDD" id="cd09272">
    <property type="entry name" value="RNase_HI_RT_Ty1"/>
    <property type="match status" value="1"/>
</dbReference>
<protein>
    <recommendedName>
        <fullName evidence="1">Reverse transcriptase Ty1/copia-type domain-containing protein</fullName>
    </recommendedName>
</protein>
<dbReference type="InterPro" id="IPR013103">
    <property type="entry name" value="RVT_2"/>
</dbReference>
<comment type="caution">
    <text evidence="2">The sequence shown here is derived from an EMBL/GenBank/DDBJ whole genome shotgun (WGS) entry which is preliminary data.</text>
</comment>
<reference evidence="2 3" key="1">
    <citation type="submission" date="2021-09" db="EMBL/GenBank/DDBJ databases">
        <title>Genomic insights and catalytic innovation underlie evolution of tropane alkaloids biosynthesis.</title>
        <authorList>
            <person name="Wang Y.-J."/>
            <person name="Tian T."/>
            <person name="Huang J.-P."/>
            <person name="Huang S.-X."/>
        </authorList>
    </citation>
    <scope>NUCLEOTIDE SEQUENCE [LARGE SCALE GENOMIC DNA]</scope>
    <source>
        <strain evidence="2">KIB-2018</strain>
        <tissue evidence="2">Leaf</tissue>
    </source>
</reference>
<gene>
    <name evidence="2" type="ORF">K2173_008122</name>
</gene>
<dbReference type="AlphaFoldDB" id="A0AAV8S920"/>
<dbReference type="SUPFAM" id="SSF56672">
    <property type="entry name" value="DNA/RNA polymerases"/>
    <property type="match status" value="1"/>
</dbReference>
<organism evidence="2 3">
    <name type="scientific">Erythroxylum novogranatense</name>
    <dbReference type="NCBI Taxonomy" id="1862640"/>
    <lineage>
        <taxon>Eukaryota</taxon>
        <taxon>Viridiplantae</taxon>
        <taxon>Streptophyta</taxon>
        <taxon>Embryophyta</taxon>
        <taxon>Tracheophyta</taxon>
        <taxon>Spermatophyta</taxon>
        <taxon>Magnoliopsida</taxon>
        <taxon>eudicotyledons</taxon>
        <taxon>Gunneridae</taxon>
        <taxon>Pentapetalae</taxon>
        <taxon>rosids</taxon>
        <taxon>fabids</taxon>
        <taxon>Malpighiales</taxon>
        <taxon>Erythroxylaceae</taxon>
        <taxon>Erythroxylum</taxon>
    </lineage>
</organism>
<feature type="domain" description="Reverse transcriptase Ty1/copia-type" evidence="1">
    <location>
        <begin position="2"/>
        <end position="58"/>
    </location>
</feature>
<name>A0AAV8S920_9ROSI</name>
<dbReference type="EMBL" id="JAIWQS010000012">
    <property type="protein sequence ID" value="KAJ8748677.1"/>
    <property type="molecule type" value="Genomic_DNA"/>
</dbReference>